<feature type="region of interest" description="Disordered" evidence="1">
    <location>
        <begin position="128"/>
        <end position="202"/>
    </location>
</feature>
<organism evidence="2 3">
    <name type="scientific">Leishmania panamensis</name>
    <dbReference type="NCBI Taxonomy" id="5679"/>
    <lineage>
        <taxon>Eukaryota</taxon>
        <taxon>Discoba</taxon>
        <taxon>Euglenozoa</taxon>
        <taxon>Kinetoplastea</taxon>
        <taxon>Metakinetoplastina</taxon>
        <taxon>Trypanosomatida</taxon>
        <taxon>Trypanosomatidae</taxon>
        <taxon>Leishmaniinae</taxon>
        <taxon>Leishmania</taxon>
        <taxon>Leishmania guyanensis species complex</taxon>
    </lineage>
</organism>
<evidence type="ECO:0000256" key="1">
    <source>
        <dbReference type="SAM" id="MobiDB-lite"/>
    </source>
</evidence>
<feature type="region of interest" description="Disordered" evidence="1">
    <location>
        <begin position="1370"/>
        <end position="1421"/>
    </location>
</feature>
<dbReference type="eggNOG" id="ENOG502RSIZ">
    <property type="taxonomic scope" value="Eukaryota"/>
</dbReference>
<dbReference type="GO" id="GO:0030140">
    <property type="term" value="C:trans-Golgi network transport vesicle"/>
    <property type="evidence" value="ECO:0007669"/>
    <property type="project" value="TreeGrafter"/>
</dbReference>
<feature type="compositionally biased region" description="Low complexity" evidence="1">
    <location>
        <begin position="2350"/>
        <end position="2362"/>
    </location>
</feature>
<dbReference type="Proteomes" id="UP000063063">
    <property type="component" value="Chromosome 14"/>
</dbReference>
<feature type="compositionally biased region" description="Basic and acidic residues" evidence="1">
    <location>
        <begin position="387"/>
        <end position="410"/>
    </location>
</feature>
<feature type="compositionally biased region" description="Pro residues" evidence="1">
    <location>
        <begin position="1925"/>
        <end position="1938"/>
    </location>
</feature>
<feature type="region of interest" description="Disordered" evidence="1">
    <location>
        <begin position="1331"/>
        <end position="1353"/>
    </location>
</feature>
<feature type="region of interest" description="Disordered" evidence="1">
    <location>
        <begin position="515"/>
        <end position="546"/>
    </location>
</feature>
<dbReference type="GeneID" id="22573304"/>
<dbReference type="KEGG" id="lpan:LPMP_140370"/>
<feature type="compositionally biased region" description="Basic and acidic residues" evidence="1">
    <location>
        <begin position="763"/>
        <end position="775"/>
    </location>
</feature>
<feature type="compositionally biased region" description="Basic and acidic residues" evidence="1">
    <location>
        <begin position="1465"/>
        <end position="1475"/>
    </location>
</feature>
<feature type="region of interest" description="Disordered" evidence="1">
    <location>
        <begin position="2237"/>
        <end position="2258"/>
    </location>
</feature>
<feature type="compositionally biased region" description="Basic and acidic residues" evidence="1">
    <location>
        <begin position="1331"/>
        <end position="1343"/>
    </location>
</feature>
<keyword evidence="3" id="KW-1185">Reference proteome</keyword>
<proteinExistence type="predicted"/>
<feature type="region of interest" description="Disordered" evidence="1">
    <location>
        <begin position="1510"/>
        <end position="1546"/>
    </location>
</feature>
<feature type="compositionally biased region" description="Basic residues" evidence="1">
    <location>
        <begin position="1520"/>
        <end position="1541"/>
    </location>
</feature>
<feature type="compositionally biased region" description="Polar residues" evidence="1">
    <location>
        <begin position="534"/>
        <end position="546"/>
    </location>
</feature>
<feature type="compositionally biased region" description="Basic and acidic residues" evidence="1">
    <location>
        <begin position="1663"/>
        <end position="1675"/>
    </location>
</feature>
<evidence type="ECO:0000313" key="2">
    <source>
        <dbReference type="EMBL" id="AIN96618.1"/>
    </source>
</evidence>
<feature type="region of interest" description="Disordered" evidence="1">
    <location>
        <begin position="2127"/>
        <end position="2152"/>
    </location>
</feature>
<dbReference type="EMBL" id="CP009383">
    <property type="protein sequence ID" value="AIN96618.1"/>
    <property type="molecule type" value="Genomic_DNA"/>
</dbReference>
<feature type="region of interest" description="Disordered" evidence="1">
    <location>
        <begin position="292"/>
        <end position="336"/>
    </location>
</feature>
<name>A0A088RL22_LEIPA</name>
<feature type="compositionally biased region" description="Low complexity" evidence="1">
    <location>
        <begin position="1689"/>
        <end position="1707"/>
    </location>
</feature>
<sequence length="2517" mass="263624">MQNVYHRKIDEHFDHIEGYLRRMVRPPRTRCDPLSLNQAPHPAFLLVNATHDDGSSYRTTNEKLGLRGSMAYNVPLSYAGLLSTATNTLAAPPPTRDPTAVRAVAAHYVAPTPPLLPRPLGTPPVLFAGTQPSTSLSKRPPRAQAKAVPPHSTALLSSRTKHTSLSQQETRRLHCRGSSNSSSSSTSSTMFEKGAMSMPNSTTASSALLPAVHSPPPLPLSSLQSAAAAHDQPAAVAIQRRIYDSRSPSLLTYSQDESQGRSMEFILEDLEERLEHSPSLLRSQQQQYFGRHTGSNRHHREGAVHTSSDLVTATSSPTVEDQLSPLHSSLGDSPYPYDTPLSRRLRHFDYLLGDSAVYDDGTSAPQFWYHHNGIQACESACGSNEQRVTRDHDPPTAEASSTERQRHPVDSRAGTGTPSVLPTRHPASTSSVLFADLHSGELRPHQTDPARLKEARPLTFTPRVPSSQHAPVPMLRAAVHSCSAEARTSPPPPPPPAVSHLKWAAAKTLRLDVAAGADTPTPARRDAEDGASHGSRSNDLSLNNSGAGHLALPVELSVDASRMCKSSGASDASEGPLGSEGHRDAHRANATVSQNVGGDVPATQCAFHPTDLHNSPALFSEPQREQSSVRSASTELTALTLASIGGFSVPPSGGSAYMNSEEDVNGGRCLATLLWARRQNTQAAEQLRTLRRRERQHRQSVVKREVEGRYSIRLCEASDAADTGLEGLQGADENTVTATSFTLSSSPSRLVGQLPHLIGDGRRRVTSESLSHESSADGAAAADVSQCGSLGRSGRTLLSSRSNRTVVDGTEQPGTSKRACLVGGEVRASVSPIEIVGGVTVLTSTSEAVAAAAAHLCAALSTAAAEMYNSPAGSPIDAPGVAACEADTPGGTPPPAATTVQVSEEHTLQQEADSHKHGDYAATAGLAAKPTAVAVEDAPPPPPSFDKPSTPHLKGRLSGSTEAAPDTPVDETVQEAVPASPGRTDALSDAHIADTSTSPPPLPPPPEGQSSLPSDFWTLDKGDNEGGSDGDEEAMMAAAEGDRRSGGNEEYAGSTHANGGNGSPGCSISSSTGVFPTRATVTAADDNAQPSSSSGGSKRKRRSTSSASSSSDEFIVRRIPVQVHPSPSTSTGICSTDTERAADGMGHVDAAASAAFTLMPVSSAAEADNTAEHPPVTGTGVEHAQAKADAALVVNLKVERGSDGGVENSRNGAGDDAYEDSLAHSTDAVELVKVLGVREHGVIVDESSKNDEDVPRPSHMVLQPAKPSLPPYATACASTDGPVPASGAATAMTTSSSIVTTTKPLAKGHEARYGTASRSPESAFVTVRPHLGEEQPLPRRNEHAMSSSGASSESFFYSLPDQSVVGAARSDETPEYLQRQADTTGEITSPVARRTEVTPAPYAPYQRSWEQPLIDGDAGPMTTGLSYLGEAWHSSRSPDAGGRIRHDGDAQSYSMRGDACGSTRGSRDLAGEAAHHSTAAPKGPAVSWTIPLDGAGSQDETGYQGLATAQDGARVSVNTSHHHQRTRRRAPHHRLPPHLRPGRPWAHLLTRGLRTVFYSTSSSSRSNESRDGGSRAPAAKHVTGPSEAACGDASSRANSLDASSSSTSSLGAALSAAPRRTGPWYATPARRVKKGHHVVPVDLAKAASWQPRRSVRSGCATHTAEEVRKVEEEARPGAGRQARHALRESASSDATATRSAAARSRTPTTVMYAASGRHRPADFALSPSSVRTRTLADSTAVATYITPERLLQLRQQRQPVGPTYVQLHEQGRALRLRASVVVWRSTTATEAITAGGMRTRQSPSTSSPEGACCGGAASLRSAVVWRLIGAPRPRSTEERCVLQQQGQWESPLVLAPHAVATHRSPVLSQHPPHCLSAPDLRGGVRGNASLSAPPGAVPQEENAAESPGISSAVRAQSPLSLSGTPPSPSTLSVPPPPTVATAPRHTPTSLSMKDAAGVGAENCKLLTVRDSAASTAHSFGLTFDMTPSMYGTPSSTAAATAGGEGVIQDRDEIEQGEENNGENSLGTNSDADSTRPLRVSAPTPPPPQPLLGASRQSTLSDVTPTAASTVVDAQHHDEAKTIQLGPTLPGDTPERSPQSQPLSPAPHALGPLQAALSKEGEAHAAEFVESRTGSGDAAQHLSQQGPAVSFSSDVRNASATGVDVRYQPEASNTPLPQPAQFAPQPAPTVGPTVRTAEPRAVPARPRSDNSRITPLPPEQQRREALECRIARLEVGLQQQQRRAEQPRFRDISDGNGDSVPADNFEAAVDGDEDIVCGAGGGNAELRSHSSQFPQPRGRSRCGSVDGEGRSAVAFNRRKRVASRQVQRGVQPVLQARYQLPASASTIHWAARSRASGSARGTGPIHRRGDLPGAAAPTTPRGGNGIRGGVAVALPAPEAISASAASGASAALYMRLAYRQYGLAATPAVAMPAARGYSHATTSFLIGADWRYQRIYVDTMYFPASAVDSAPQRAEGASGAPEAPANDESERITPAGAVRHAPSANSCNADVFACRALH</sequence>
<feature type="region of interest" description="Disordered" evidence="1">
    <location>
        <begin position="1434"/>
        <end position="1488"/>
    </location>
</feature>
<gene>
    <name evidence="2" type="ORF">LPMP_140370</name>
</gene>
<feature type="compositionally biased region" description="Low complexity" evidence="1">
    <location>
        <begin position="1593"/>
        <end position="1617"/>
    </location>
</feature>
<feature type="compositionally biased region" description="Polar residues" evidence="1">
    <location>
        <begin position="414"/>
        <end position="426"/>
    </location>
</feature>
<feature type="compositionally biased region" description="Low complexity" evidence="1">
    <location>
        <begin position="178"/>
        <end position="189"/>
    </location>
</feature>
<feature type="region of interest" description="Disordered" evidence="1">
    <location>
        <begin position="2168"/>
        <end position="2220"/>
    </location>
</feature>
<feature type="region of interest" description="Disordered" evidence="1">
    <location>
        <begin position="1864"/>
        <end position="1952"/>
    </location>
</feature>
<feature type="compositionally biased region" description="Low complexity" evidence="1">
    <location>
        <begin position="1939"/>
        <end position="1948"/>
    </location>
</feature>
<feature type="region of interest" description="Disordered" evidence="1">
    <location>
        <begin position="934"/>
        <end position="1118"/>
    </location>
</feature>
<feature type="region of interest" description="Disordered" evidence="1">
    <location>
        <begin position="2285"/>
        <end position="2307"/>
    </location>
</feature>
<feature type="compositionally biased region" description="Pro residues" evidence="1">
    <location>
        <begin position="998"/>
        <end position="1007"/>
    </location>
</feature>
<feature type="compositionally biased region" description="Polar residues" evidence="1">
    <location>
        <begin position="1064"/>
        <end position="1074"/>
    </location>
</feature>
<feature type="region of interest" description="Disordered" evidence="1">
    <location>
        <begin position="1652"/>
        <end position="1707"/>
    </location>
</feature>
<feature type="compositionally biased region" description="Polar residues" evidence="1">
    <location>
        <begin position="2054"/>
        <end position="2068"/>
    </location>
</feature>
<feature type="compositionally biased region" description="Polar residues" evidence="1">
    <location>
        <begin position="154"/>
        <end position="168"/>
    </location>
</feature>
<dbReference type="PANTHER" id="PTHR23211">
    <property type="entry name" value="TRANS-GOLGI NETWORK INTEGRAL MEMBRANE PROTEIN TGN38"/>
    <property type="match status" value="1"/>
</dbReference>
<dbReference type="PANTHER" id="PTHR23211:SF0">
    <property type="entry name" value="TRANS-GOLGI NETWORK INTEGRAL MEMBRANE PROTEIN 2"/>
    <property type="match status" value="1"/>
</dbReference>
<dbReference type="GO" id="GO:0005768">
    <property type="term" value="C:endosome"/>
    <property type="evidence" value="ECO:0007669"/>
    <property type="project" value="TreeGrafter"/>
</dbReference>
<dbReference type="GO" id="GO:0005802">
    <property type="term" value="C:trans-Golgi network"/>
    <property type="evidence" value="ECO:0007669"/>
    <property type="project" value="TreeGrafter"/>
</dbReference>
<feature type="region of interest" description="Disordered" evidence="1">
    <location>
        <begin position="385"/>
        <end position="426"/>
    </location>
</feature>
<dbReference type="RefSeq" id="XP_010697271.1">
    <property type="nucleotide sequence ID" value="XM_010698969.1"/>
</dbReference>
<protein>
    <submittedName>
        <fullName evidence="2">Uncharacterized protein</fullName>
    </submittedName>
</protein>
<feature type="compositionally biased region" description="Low complexity" evidence="1">
    <location>
        <begin position="776"/>
        <end position="789"/>
    </location>
</feature>
<feature type="region of interest" description="Disordered" evidence="1">
    <location>
        <begin position="2350"/>
        <end position="2382"/>
    </location>
</feature>
<reference evidence="2 3" key="1">
    <citation type="journal article" date="2015" name="Sci. Rep.">
        <title>The genome of Leishmania panamensis: insights into genomics of the L. (Viannia) subgenus.</title>
        <authorList>
            <person name="Llanes A."/>
            <person name="Restrepo C.M."/>
            <person name="Vecchio G.D."/>
            <person name="Anguizola F.J."/>
            <person name="Lleonart R."/>
        </authorList>
    </citation>
    <scope>NUCLEOTIDE SEQUENCE [LARGE SCALE GENOMIC DNA]</scope>
    <source>
        <strain evidence="2 3">MHOM/PA/94/PSC-1</strain>
    </source>
</reference>
<feature type="region of interest" description="Disordered" evidence="1">
    <location>
        <begin position="595"/>
        <end position="632"/>
    </location>
</feature>
<feature type="compositionally biased region" description="Basic and acidic residues" evidence="1">
    <location>
        <begin position="2241"/>
        <end position="2252"/>
    </location>
</feature>
<dbReference type="OrthoDB" id="267126at2759"/>
<dbReference type="VEuPathDB" id="TriTrypDB:LPMP_140370"/>
<accession>A0A088RL22</accession>
<evidence type="ECO:0000313" key="3">
    <source>
        <dbReference type="Proteomes" id="UP000063063"/>
    </source>
</evidence>
<feature type="region of interest" description="Disordered" evidence="1">
    <location>
        <begin position="763"/>
        <end position="789"/>
    </location>
</feature>
<feature type="compositionally biased region" description="Polar residues" evidence="1">
    <location>
        <begin position="305"/>
        <end position="331"/>
    </location>
</feature>
<feature type="compositionally biased region" description="Polar residues" evidence="1">
    <location>
        <begin position="2140"/>
        <end position="2152"/>
    </location>
</feature>
<feature type="region of interest" description="Disordered" evidence="1">
    <location>
        <begin position="1559"/>
        <end position="1626"/>
    </location>
</feature>
<feature type="region of interest" description="Disordered" evidence="1">
    <location>
        <begin position="2016"/>
        <end position="2109"/>
    </location>
</feature>
<dbReference type="VEuPathDB" id="TriTrypDB:LPAL13_140008800"/>